<dbReference type="RefSeq" id="WP_105307814.1">
    <property type="nucleotide sequence ID" value="NZ_PIPS01000003.1"/>
</dbReference>
<keyword evidence="9" id="KW-0675">Receptor</keyword>
<feature type="domain" description="TonB-dependent receptor-like beta-barrel" evidence="7">
    <location>
        <begin position="465"/>
        <end position="913"/>
    </location>
</feature>
<proteinExistence type="inferred from homology"/>
<evidence type="ECO:0000313" key="10">
    <source>
        <dbReference type="Proteomes" id="UP000286680"/>
    </source>
</evidence>
<evidence type="ECO:0000256" key="3">
    <source>
        <dbReference type="ARBA" id="ARBA00023237"/>
    </source>
</evidence>
<evidence type="ECO:0000259" key="7">
    <source>
        <dbReference type="Pfam" id="PF00593"/>
    </source>
</evidence>
<evidence type="ECO:0000256" key="2">
    <source>
        <dbReference type="ARBA" id="ARBA00023136"/>
    </source>
</evidence>
<reference evidence="10" key="1">
    <citation type="journal article" date="2018" name="Front. Microbiol.">
        <title>Genome-Based Analysis Reveals the Taxonomy and Diversity of the Family Idiomarinaceae.</title>
        <authorList>
            <person name="Liu Y."/>
            <person name="Lai Q."/>
            <person name="Shao Z."/>
        </authorList>
    </citation>
    <scope>NUCLEOTIDE SEQUENCE [LARGE SCALE GENOMIC DNA]</scope>
    <source>
        <strain evidence="10">SN-14</strain>
    </source>
</reference>
<name>A0AA94EEX6_9GAMM</name>
<gene>
    <name evidence="9" type="ORF">CWE23_10055</name>
</gene>
<dbReference type="PANTHER" id="PTHR40980:SF3">
    <property type="entry name" value="TONB-DEPENDENT RECEPTOR-LIKE BETA-BARREL DOMAIN-CONTAINING PROTEIN"/>
    <property type="match status" value="1"/>
</dbReference>
<evidence type="ECO:0000256" key="1">
    <source>
        <dbReference type="ARBA" id="ARBA00004442"/>
    </source>
</evidence>
<organism evidence="9 10">
    <name type="scientific">Idiomarina aquatica</name>
    <dbReference type="NCBI Taxonomy" id="1327752"/>
    <lineage>
        <taxon>Bacteria</taxon>
        <taxon>Pseudomonadati</taxon>
        <taxon>Pseudomonadota</taxon>
        <taxon>Gammaproteobacteria</taxon>
        <taxon>Alteromonadales</taxon>
        <taxon>Idiomarinaceae</taxon>
        <taxon>Idiomarina</taxon>
    </lineage>
</organism>
<dbReference type="Pfam" id="PF00593">
    <property type="entry name" value="TonB_dep_Rec_b-barrel"/>
    <property type="match status" value="1"/>
</dbReference>
<dbReference type="Pfam" id="PF07715">
    <property type="entry name" value="Plug"/>
    <property type="match status" value="1"/>
</dbReference>
<dbReference type="Proteomes" id="UP000286680">
    <property type="component" value="Unassembled WGS sequence"/>
</dbReference>
<keyword evidence="6" id="KW-0732">Signal</keyword>
<dbReference type="Gene3D" id="2.170.130.10">
    <property type="entry name" value="TonB-dependent receptor, plug domain"/>
    <property type="match status" value="1"/>
</dbReference>
<feature type="chain" id="PRO_5041685943" evidence="6">
    <location>
        <begin position="26"/>
        <end position="947"/>
    </location>
</feature>
<keyword evidence="10" id="KW-1185">Reference proteome</keyword>
<accession>A0AA94EEX6</accession>
<dbReference type="InterPro" id="IPR037066">
    <property type="entry name" value="Plug_dom_sf"/>
</dbReference>
<comment type="subcellular location">
    <subcellularLocation>
        <location evidence="1 4">Cell outer membrane</location>
    </subcellularLocation>
</comment>
<comment type="caution">
    <text evidence="9">The sequence shown here is derived from an EMBL/GenBank/DDBJ whole genome shotgun (WGS) entry which is preliminary data.</text>
</comment>
<feature type="compositionally biased region" description="Low complexity" evidence="5">
    <location>
        <begin position="28"/>
        <end position="40"/>
    </location>
</feature>
<dbReference type="InterPro" id="IPR000531">
    <property type="entry name" value="Beta-barrel_TonB"/>
</dbReference>
<feature type="signal peptide" evidence="6">
    <location>
        <begin position="1"/>
        <end position="25"/>
    </location>
</feature>
<dbReference type="SUPFAM" id="SSF56935">
    <property type="entry name" value="Porins"/>
    <property type="match status" value="1"/>
</dbReference>
<comment type="similarity">
    <text evidence="4">Belongs to the TonB-dependent receptor family.</text>
</comment>
<dbReference type="Gene3D" id="2.40.170.20">
    <property type="entry name" value="TonB-dependent receptor, beta-barrel domain"/>
    <property type="match status" value="1"/>
</dbReference>
<dbReference type="CDD" id="cd01347">
    <property type="entry name" value="ligand_gated_channel"/>
    <property type="match status" value="1"/>
</dbReference>
<dbReference type="InterPro" id="IPR012910">
    <property type="entry name" value="Plug_dom"/>
</dbReference>
<dbReference type="InterPro" id="IPR010104">
    <property type="entry name" value="TonB_rcpt_bac"/>
</dbReference>
<protein>
    <submittedName>
        <fullName evidence="9">TonB-dependent receptor</fullName>
    </submittedName>
</protein>
<feature type="region of interest" description="Disordered" evidence="5">
    <location>
        <begin position="28"/>
        <end position="53"/>
    </location>
</feature>
<dbReference type="PANTHER" id="PTHR40980">
    <property type="entry name" value="PLUG DOMAIN-CONTAINING PROTEIN"/>
    <property type="match status" value="1"/>
</dbReference>
<evidence type="ECO:0000256" key="4">
    <source>
        <dbReference type="RuleBase" id="RU003357"/>
    </source>
</evidence>
<feature type="domain" description="TonB-dependent receptor plug" evidence="8">
    <location>
        <begin position="73"/>
        <end position="175"/>
    </location>
</feature>
<dbReference type="GO" id="GO:0009279">
    <property type="term" value="C:cell outer membrane"/>
    <property type="evidence" value="ECO:0007669"/>
    <property type="project" value="UniProtKB-SubCell"/>
</dbReference>
<dbReference type="EMBL" id="PIPS01000003">
    <property type="protein sequence ID" value="RUO42631.1"/>
    <property type="molecule type" value="Genomic_DNA"/>
</dbReference>
<dbReference type="NCBIfam" id="TIGR01782">
    <property type="entry name" value="TonB-Xanth-Caul"/>
    <property type="match status" value="1"/>
</dbReference>
<evidence type="ECO:0000313" key="9">
    <source>
        <dbReference type="EMBL" id="RUO42631.1"/>
    </source>
</evidence>
<keyword evidence="2 4" id="KW-0472">Membrane</keyword>
<evidence type="ECO:0000256" key="5">
    <source>
        <dbReference type="SAM" id="MobiDB-lite"/>
    </source>
</evidence>
<dbReference type="AlphaFoldDB" id="A0AA94EEX6"/>
<dbReference type="InterPro" id="IPR036942">
    <property type="entry name" value="Beta-barrel_TonB_sf"/>
</dbReference>
<evidence type="ECO:0000259" key="8">
    <source>
        <dbReference type="Pfam" id="PF07715"/>
    </source>
</evidence>
<keyword evidence="4" id="KW-0798">TonB box</keyword>
<evidence type="ECO:0000256" key="6">
    <source>
        <dbReference type="SAM" id="SignalP"/>
    </source>
</evidence>
<sequence>MSTFKPSMLTLALISAGLSSQVAYAQDTDAQNAEAQQEQQQEQKESQQSDVERIEVTSSFRRSVVESINTKRFASEVVESVSAEDIGKLPDSSIAEAIARLPGLTAQRLDGRASRVSVRGFSENESATTFNGREQVSISDNRGVEFDLYPSEIMSGVTVYKTPSASLDAEGIAGVIDMQTVRPLSKGEQVIQFNGQLEQTGFEKLNPDGDDQGYRGTVSYIDQFADDSFGVAFAYTSMSSPNQEKRWNAWGYPEFTSESGETVSILGGAKPYVRSSTLDRDSAMLVLEYAPTSNLSVTFDALYVDFSDEKILRGIEVPFAWGQGSISPENATVDPETGFVTSAVTEGQRVVVRNDFEDREAELTQFGYNVEYFLNHDWTLEFDASRSEVERQVWSIESYSGTGRGDANGIADNIGYTFDDGNTGAQFSHQLDYGDFDLIQLGGPLSWGASAALNNQYGLVGTPYENTAQDGFINAPEVEDELSTLKLAARKALDNAYFKGIEFGVSYRDRQKSKNSEGYYMTLADFSYPDNVGMLPVPEQYREGTADLSFIGMGQMIAYDTRGLVSDGYFELLRESLTDPKHLTRSWTVQEQVTAAFVQGNIDAEVGGIPVTGNVGLRYVHTDQSSQGNAFNVNDAGLVVAQPTDISHDYGHVLPSLNLNFALDEQQILRFGAAKTISRARLDEMNASVSATYSAQQPDENGNYWSVSGGNPQLEPKEATGVDLSYENYFHEEGYFSAALFYKDLNEWIFDGTYEIDMSGVPDPATGELPDTTTGTGSGKINGGGGDLWGYELAVALPFSMFADQLEGFGLLVSHTGVEQDIEDPNGNDYELPGLSDSIQSLTFYYERHGFSVRTSMRKRSDFKGDIYGLGFETQQVDIQGETIWDAQLGYDFSESGIAGLENLELTFQVQNITEEPFISLQGDNALQVRDYQDYGRVYMLGIKYEL</sequence>
<feature type="compositionally biased region" description="Basic and acidic residues" evidence="5">
    <location>
        <begin position="41"/>
        <end position="53"/>
    </location>
</feature>
<keyword evidence="3" id="KW-0998">Cell outer membrane</keyword>